<dbReference type="Gene3D" id="3.40.50.150">
    <property type="entry name" value="Vaccinia Virus protein VP39"/>
    <property type="match status" value="1"/>
</dbReference>
<organism evidence="7 8">
    <name type="scientific">Candidatus Magnetoglobus multicellularis str. Araruama</name>
    <dbReference type="NCBI Taxonomy" id="890399"/>
    <lineage>
        <taxon>Bacteria</taxon>
        <taxon>Pseudomonadati</taxon>
        <taxon>Thermodesulfobacteriota</taxon>
        <taxon>Desulfobacteria</taxon>
        <taxon>Desulfobacterales</taxon>
        <taxon>Desulfobacteraceae</taxon>
        <taxon>Candidatus Magnetoglobus</taxon>
    </lineage>
</organism>
<protein>
    <recommendedName>
        <fullName evidence="2">protein-glutamate O-methyltransferase</fullName>
        <ecNumber evidence="2">2.1.1.80</ecNumber>
    </recommendedName>
</protein>
<accession>A0A1V1PI03</accession>
<evidence type="ECO:0000313" key="8">
    <source>
        <dbReference type="Proteomes" id="UP000189670"/>
    </source>
</evidence>
<evidence type="ECO:0000256" key="4">
    <source>
        <dbReference type="ARBA" id="ARBA00022679"/>
    </source>
</evidence>
<dbReference type="GO" id="GO:0032259">
    <property type="term" value="P:methylation"/>
    <property type="evidence" value="ECO:0007669"/>
    <property type="project" value="UniProtKB-KW"/>
</dbReference>
<dbReference type="Proteomes" id="UP000189670">
    <property type="component" value="Unassembled WGS sequence"/>
</dbReference>
<dbReference type="SUPFAM" id="SSF53335">
    <property type="entry name" value="S-adenosyl-L-methionine-dependent methyltransferases"/>
    <property type="match status" value="1"/>
</dbReference>
<dbReference type="SMART" id="SM00138">
    <property type="entry name" value="MeTrc"/>
    <property type="match status" value="1"/>
</dbReference>
<dbReference type="AlphaFoldDB" id="A0A1V1PI03"/>
<dbReference type="Pfam" id="PF01739">
    <property type="entry name" value="CheR"/>
    <property type="match status" value="1"/>
</dbReference>
<dbReference type="InterPro" id="IPR022641">
    <property type="entry name" value="CheR_N"/>
</dbReference>
<dbReference type="SUPFAM" id="SSF47757">
    <property type="entry name" value="Chemotaxis receptor methyltransferase CheR, N-terminal domain"/>
    <property type="match status" value="1"/>
</dbReference>
<keyword evidence="5" id="KW-0949">S-adenosyl-L-methionine</keyword>
<dbReference type="InterPro" id="IPR036804">
    <property type="entry name" value="CheR_N_sf"/>
</dbReference>
<sequence length="293" mass="34708">MQNNFEKNNYHNHQPNFFQLRFSDKVFNQFSRFIYEQMGIHLSHSKKVMLQSRLTKRLRKLKINSFEEYFAYVTSDTGIAQEMPNLINAVTTNKTDFFREPKHFEFLCNIVLPEFYESCKGRKFKIWSAGCSTGAEPYTMAMLLEEFSVKHTGFRYAILSTDISTEVLDIARKGIYTHEMAQSIPTTLRKKYVLKKMGDDKRPLIQIVPELRQKIKFKQINLMDRTYSTITDIDAIFCRNVFIYFNRKTQERVIRQLCHHLKPQGYFFMGHSETIYMKNAPIKSVATTIYQKK</sequence>
<dbReference type="InterPro" id="IPR029063">
    <property type="entry name" value="SAM-dependent_MTases_sf"/>
</dbReference>
<dbReference type="Gene3D" id="1.10.155.10">
    <property type="entry name" value="Chemotaxis receptor methyltransferase CheR, N-terminal domain"/>
    <property type="match status" value="1"/>
</dbReference>
<dbReference type="PANTHER" id="PTHR24422">
    <property type="entry name" value="CHEMOTAXIS PROTEIN METHYLTRANSFERASE"/>
    <property type="match status" value="1"/>
</dbReference>
<evidence type="ECO:0000256" key="3">
    <source>
        <dbReference type="ARBA" id="ARBA00022603"/>
    </source>
</evidence>
<gene>
    <name evidence="7" type="ORF">OMM_00225</name>
</gene>
<dbReference type="InterPro" id="IPR000780">
    <property type="entry name" value="CheR_MeTrfase"/>
</dbReference>
<dbReference type="PRINTS" id="PR00996">
    <property type="entry name" value="CHERMTFRASE"/>
</dbReference>
<dbReference type="GO" id="GO:0008983">
    <property type="term" value="F:protein-glutamate O-methyltransferase activity"/>
    <property type="evidence" value="ECO:0007669"/>
    <property type="project" value="UniProtKB-EC"/>
</dbReference>
<dbReference type="InterPro" id="IPR022642">
    <property type="entry name" value="CheR_C"/>
</dbReference>
<keyword evidence="4 7" id="KW-0808">Transferase</keyword>
<evidence type="ECO:0000256" key="5">
    <source>
        <dbReference type="ARBA" id="ARBA00022691"/>
    </source>
</evidence>
<dbReference type="EC" id="2.1.1.80" evidence="2"/>
<dbReference type="InterPro" id="IPR050903">
    <property type="entry name" value="Bact_Chemotaxis_MeTrfase"/>
</dbReference>
<reference evidence="8" key="1">
    <citation type="submission" date="2012-11" db="EMBL/GenBank/DDBJ databases">
        <authorList>
            <person name="Lucero-Rivera Y.E."/>
            <person name="Tovar-Ramirez D."/>
        </authorList>
    </citation>
    <scope>NUCLEOTIDE SEQUENCE [LARGE SCALE GENOMIC DNA]</scope>
    <source>
        <strain evidence="8">Araruama</strain>
    </source>
</reference>
<feature type="domain" description="CheR-type methyltransferase" evidence="6">
    <location>
        <begin position="15"/>
        <end position="293"/>
    </location>
</feature>
<proteinExistence type="predicted"/>
<dbReference type="EMBL" id="ATBP01000008">
    <property type="protein sequence ID" value="ETR74394.1"/>
    <property type="molecule type" value="Genomic_DNA"/>
</dbReference>
<keyword evidence="3 7" id="KW-0489">Methyltransferase</keyword>
<comment type="caution">
    <text evidence="7">The sequence shown here is derived from an EMBL/GenBank/DDBJ whole genome shotgun (WGS) entry which is preliminary data.</text>
</comment>
<dbReference type="Pfam" id="PF03705">
    <property type="entry name" value="CheR_N"/>
    <property type="match status" value="1"/>
</dbReference>
<comment type="catalytic activity">
    <reaction evidence="1">
        <text>L-glutamyl-[protein] + S-adenosyl-L-methionine = [protein]-L-glutamate 5-O-methyl ester + S-adenosyl-L-homocysteine</text>
        <dbReference type="Rhea" id="RHEA:24452"/>
        <dbReference type="Rhea" id="RHEA-COMP:10208"/>
        <dbReference type="Rhea" id="RHEA-COMP:10311"/>
        <dbReference type="ChEBI" id="CHEBI:29973"/>
        <dbReference type="ChEBI" id="CHEBI:57856"/>
        <dbReference type="ChEBI" id="CHEBI:59789"/>
        <dbReference type="ChEBI" id="CHEBI:82795"/>
        <dbReference type="EC" id="2.1.1.80"/>
    </reaction>
</comment>
<evidence type="ECO:0000313" key="7">
    <source>
        <dbReference type="EMBL" id="ETR74394.1"/>
    </source>
</evidence>
<dbReference type="PROSITE" id="PS50123">
    <property type="entry name" value="CHER"/>
    <property type="match status" value="1"/>
</dbReference>
<evidence type="ECO:0000256" key="1">
    <source>
        <dbReference type="ARBA" id="ARBA00001541"/>
    </source>
</evidence>
<evidence type="ECO:0000259" key="6">
    <source>
        <dbReference type="PROSITE" id="PS50123"/>
    </source>
</evidence>
<dbReference type="InterPro" id="IPR026024">
    <property type="entry name" value="Chemotaxis_MeTrfase_CheR"/>
</dbReference>
<name>A0A1V1PI03_9BACT</name>
<dbReference type="PANTHER" id="PTHR24422:SF26">
    <property type="entry name" value="CHEMOTAXIS PROTEIN METHYLTRANSFERASE"/>
    <property type="match status" value="1"/>
</dbReference>
<evidence type="ECO:0000256" key="2">
    <source>
        <dbReference type="ARBA" id="ARBA00012534"/>
    </source>
</evidence>
<dbReference type="PIRSF" id="PIRSF000410">
    <property type="entry name" value="CheR"/>
    <property type="match status" value="1"/>
</dbReference>